<dbReference type="EMBL" id="LTBB01000001">
    <property type="protein sequence ID" value="KYH30183.1"/>
    <property type="molecule type" value="Genomic_DNA"/>
</dbReference>
<evidence type="ECO:0000256" key="1">
    <source>
        <dbReference type="PROSITE-ProRule" id="PRU00339"/>
    </source>
</evidence>
<dbReference type="PANTHER" id="PTHR43630:SF2">
    <property type="entry name" value="GLYCOSYLTRANSFERASE"/>
    <property type="match status" value="1"/>
</dbReference>
<keyword evidence="4" id="KW-1185">Reference proteome</keyword>
<dbReference type="InterPro" id="IPR029044">
    <property type="entry name" value="Nucleotide-diphossugar_trans"/>
</dbReference>
<dbReference type="Proteomes" id="UP000075374">
    <property type="component" value="Unassembled WGS sequence"/>
</dbReference>
<dbReference type="SUPFAM" id="SSF48452">
    <property type="entry name" value="TPR-like"/>
    <property type="match status" value="2"/>
</dbReference>
<dbReference type="InterPro" id="IPR001173">
    <property type="entry name" value="Glyco_trans_2-like"/>
</dbReference>
<dbReference type="Pfam" id="PF00535">
    <property type="entry name" value="Glycos_transf_2"/>
    <property type="match status" value="1"/>
</dbReference>
<dbReference type="InterPro" id="IPR019734">
    <property type="entry name" value="TPR_rpt"/>
</dbReference>
<dbReference type="PATRIC" id="fig|1121305.3.peg.123"/>
<dbReference type="InterPro" id="IPR011990">
    <property type="entry name" value="TPR-like_helical_dom_sf"/>
</dbReference>
<gene>
    <name evidence="3" type="primary">sunS</name>
    <name evidence="3" type="ORF">CLCOL_01210</name>
</gene>
<dbReference type="STRING" id="1121305.CLCOL_01210"/>
<proteinExistence type="predicted"/>
<dbReference type="RefSeq" id="WP_061857073.1">
    <property type="nucleotide sequence ID" value="NZ_LTBB01000001.1"/>
</dbReference>
<dbReference type="SUPFAM" id="SSF53448">
    <property type="entry name" value="Nucleotide-diphospho-sugar transferases"/>
    <property type="match status" value="1"/>
</dbReference>
<evidence type="ECO:0000259" key="2">
    <source>
        <dbReference type="Pfam" id="PF00535"/>
    </source>
</evidence>
<keyword evidence="3" id="KW-0328">Glycosyltransferase</keyword>
<dbReference type="Pfam" id="PF13181">
    <property type="entry name" value="TPR_8"/>
    <property type="match status" value="1"/>
</dbReference>
<sequence length="594" mass="69970">MKNEVSLCMIVKNEEQYLSRCLNSVKDIADEIIIVDTGSTDKTVEIAESFNSKVYHFPWNDNFSQARNESLKHATRDWILILDADDELYPEDRENLKELLNKQLDENAIYFFETVNYYGSTIDENSVTINLNPRLFKNNRGTHYEGEIHNQLIHSNDIYNVIYKYVKIHHYGYMNNNINYKNKRNRNITILNKQIKSNPEDAFAHFNLGTEYAILNDEKKALEHYYKSYEKFDPCNGYSFLLILRIAILNYRIKKYDTALKFIDIGTKHFPKFTDLYFLKSLIFRDMDMPMLQIKALEKCIELGEAPSELKCFYGVGTFKAYYELGNIYMKLKDCDTAYNYYIEAIKAKPDFIQSVYCIAHILKIKNTPISDFKKIIEEFFIDSTKSDFIIATLFYNESYYKTSLEYIYKCEKAGETTTELLRLKAKCFVMIGAFNDCINIKCMDKKSPSYVYLTMYKVISSILIKDYDNALSLLSSFKENNLSDYNKKLVRVYKQLINLFIKRPTQIISEKENEDNYLQIILEICEILLVNDKFDEFGIALNLLNLIDNKFVLLNLGKLYYKHGYINFAKKEIIRSIKEFEVYDSEGLEILKY</sequence>
<dbReference type="Gene3D" id="1.25.40.10">
    <property type="entry name" value="Tetratricopeptide repeat domain"/>
    <property type="match status" value="2"/>
</dbReference>
<dbReference type="EC" id="2.4.1.-" evidence="3"/>
<comment type="caution">
    <text evidence="3">The sequence shown here is derived from an EMBL/GenBank/DDBJ whole genome shotgun (WGS) entry which is preliminary data.</text>
</comment>
<dbReference type="SMART" id="SM00028">
    <property type="entry name" value="TPR"/>
    <property type="match status" value="3"/>
</dbReference>
<keyword evidence="3" id="KW-0808">Transferase</keyword>
<protein>
    <submittedName>
        <fullName evidence="3">SPBc2 prophage-derived glycosyltransferase SunS</fullName>
        <ecNumber evidence="3">2.4.1.-</ecNumber>
    </submittedName>
</protein>
<evidence type="ECO:0000313" key="4">
    <source>
        <dbReference type="Proteomes" id="UP000075374"/>
    </source>
</evidence>
<reference evidence="3 4" key="1">
    <citation type="submission" date="2016-02" db="EMBL/GenBank/DDBJ databases">
        <title>Genome sequence of Clostridium colicanis DSM 13634.</title>
        <authorList>
            <person name="Poehlein A."/>
            <person name="Daniel R."/>
        </authorList>
    </citation>
    <scope>NUCLEOTIDE SEQUENCE [LARGE SCALE GENOMIC DNA]</scope>
    <source>
        <strain evidence="3 4">DSM 13634</strain>
    </source>
</reference>
<feature type="domain" description="Glycosyltransferase 2-like" evidence="2">
    <location>
        <begin position="6"/>
        <end position="122"/>
    </location>
</feature>
<accession>A0A151ARI0</accession>
<dbReference type="CDD" id="cd02511">
    <property type="entry name" value="Beta4Glucosyltransferase"/>
    <property type="match status" value="1"/>
</dbReference>
<dbReference type="PROSITE" id="PS50005">
    <property type="entry name" value="TPR"/>
    <property type="match status" value="1"/>
</dbReference>
<evidence type="ECO:0000313" key="3">
    <source>
        <dbReference type="EMBL" id="KYH30183.1"/>
    </source>
</evidence>
<organism evidence="3 4">
    <name type="scientific">Clostridium colicanis DSM 13634</name>
    <dbReference type="NCBI Taxonomy" id="1121305"/>
    <lineage>
        <taxon>Bacteria</taxon>
        <taxon>Bacillati</taxon>
        <taxon>Bacillota</taxon>
        <taxon>Clostridia</taxon>
        <taxon>Eubacteriales</taxon>
        <taxon>Clostridiaceae</taxon>
        <taxon>Clostridium</taxon>
    </lineage>
</organism>
<dbReference type="Gene3D" id="3.90.550.10">
    <property type="entry name" value="Spore Coat Polysaccharide Biosynthesis Protein SpsA, Chain A"/>
    <property type="match status" value="1"/>
</dbReference>
<feature type="repeat" description="TPR" evidence="1">
    <location>
        <begin position="319"/>
        <end position="352"/>
    </location>
</feature>
<dbReference type="AlphaFoldDB" id="A0A151ARI0"/>
<dbReference type="GO" id="GO:0016757">
    <property type="term" value="F:glycosyltransferase activity"/>
    <property type="evidence" value="ECO:0007669"/>
    <property type="project" value="UniProtKB-KW"/>
</dbReference>
<name>A0A151ARI0_9CLOT</name>
<dbReference type="PANTHER" id="PTHR43630">
    <property type="entry name" value="POLY-BETA-1,6-N-ACETYL-D-GLUCOSAMINE SYNTHASE"/>
    <property type="match status" value="1"/>
</dbReference>
<keyword evidence="1" id="KW-0802">TPR repeat</keyword>
<dbReference type="PROSITE" id="PS50293">
    <property type="entry name" value="TPR_REGION"/>
    <property type="match status" value="1"/>
</dbReference>